<evidence type="ECO:0000313" key="8">
    <source>
        <dbReference type="Proteomes" id="UP000293846"/>
    </source>
</evidence>
<dbReference type="InterPro" id="IPR017501">
    <property type="entry name" value="Phage_infect_YhgE_C"/>
</dbReference>
<feature type="transmembrane region" description="Helical" evidence="5">
    <location>
        <begin position="627"/>
        <end position="646"/>
    </location>
</feature>
<evidence type="ECO:0000256" key="5">
    <source>
        <dbReference type="SAM" id="Phobius"/>
    </source>
</evidence>
<feature type="domain" description="ABC-2 type transporter transmembrane" evidence="6">
    <location>
        <begin position="472"/>
        <end position="700"/>
    </location>
</feature>
<keyword evidence="2 5" id="KW-0812">Transmembrane</keyword>
<dbReference type="RefSeq" id="WP_131238437.1">
    <property type="nucleotide sequence ID" value="NZ_SJTH01000055.1"/>
</dbReference>
<dbReference type="STRING" id="1742358.GCA_001439605_01525"/>
<feature type="transmembrane region" description="Helical" evidence="5">
    <location>
        <begin position="684"/>
        <end position="702"/>
    </location>
</feature>
<organism evidence="7 8">
    <name type="scientific">Cytobacillus praedii</name>
    <dbReference type="NCBI Taxonomy" id="1742358"/>
    <lineage>
        <taxon>Bacteria</taxon>
        <taxon>Bacillati</taxon>
        <taxon>Bacillota</taxon>
        <taxon>Bacilli</taxon>
        <taxon>Bacillales</taxon>
        <taxon>Bacillaceae</taxon>
        <taxon>Cytobacillus</taxon>
    </lineage>
</organism>
<feature type="transmembrane region" description="Helical" evidence="5">
    <location>
        <begin position="567"/>
        <end position="587"/>
    </location>
</feature>
<dbReference type="Gene3D" id="3.40.1710.10">
    <property type="entry name" value="abc type-2 transporter like domain"/>
    <property type="match status" value="1"/>
</dbReference>
<dbReference type="OrthoDB" id="9811483at2"/>
<dbReference type="GO" id="GO:0140359">
    <property type="term" value="F:ABC-type transporter activity"/>
    <property type="evidence" value="ECO:0007669"/>
    <property type="project" value="InterPro"/>
</dbReference>
<evidence type="ECO:0000256" key="4">
    <source>
        <dbReference type="ARBA" id="ARBA00023136"/>
    </source>
</evidence>
<proteinExistence type="predicted"/>
<feature type="transmembrane region" description="Helical" evidence="5">
    <location>
        <begin position="19"/>
        <end position="38"/>
    </location>
</feature>
<protein>
    <submittedName>
        <fullName evidence="7">YhgE/Pip domain-containing protein</fullName>
    </submittedName>
</protein>
<dbReference type="NCBIfam" id="TIGR03062">
    <property type="entry name" value="pip_yhgE_Cterm"/>
    <property type="match status" value="1"/>
</dbReference>
<keyword evidence="4 5" id="KW-0472">Membrane</keyword>
<keyword evidence="3 5" id="KW-1133">Transmembrane helix</keyword>
<evidence type="ECO:0000259" key="6">
    <source>
        <dbReference type="Pfam" id="PF12698"/>
    </source>
</evidence>
<accession>A0A4V2NTU2</accession>
<dbReference type="Proteomes" id="UP000293846">
    <property type="component" value="Unassembled WGS sequence"/>
</dbReference>
<keyword evidence="8" id="KW-1185">Reference proteome</keyword>
<name>A0A4V2NTU2_9BACI</name>
<evidence type="ECO:0000256" key="3">
    <source>
        <dbReference type="ARBA" id="ARBA00022989"/>
    </source>
</evidence>
<dbReference type="EMBL" id="SJTH01000055">
    <property type="protein sequence ID" value="TCJ01638.1"/>
    <property type="molecule type" value="Genomic_DNA"/>
</dbReference>
<comment type="subcellular location">
    <subcellularLocation>
        <location evidence="1">Membrane</location>
        <topology evidence="1">Multi-pass membrane protein</topology>
    </subcellularLocation>
</comment>
<sequence length="724" mass="80780">MKNIWGIYSNDLKKTSTNWVAAILVGGLILLPSLYAWFNIQASIDPYGNTQNILVGVVNEDKGAEINGVQINAGEEIVKELKNNKDLGWRFDDKNSGMEKVLSGDYFATIIIPREFSKNLATIVNDKQKQATIEYYENDKKNAIAPKITSKGASAIAEQVSSKFVATVNGVIFDLFNQIGIELENRLPAIKQFEEFIFKLQEKLPEAKTLLDQSISYAEGADEILGKVQQAVPKVEAIANEGMGIIDTANQVISKAEAEIDTFKPNIKEDIQTLKNVTDSAETKINQLQAMEIDPQKLQTILGEIDPLLKKGEEVTGIIQRKVNEALNIAQNNHANDKVKNYLQQHINHLEQVHTNFKNAAAISLELRGLLANGGVPSQDQLNRFKSVINNIQQLVNQITEEDKQKIESVINDEVLKTKQTLQKARGVLEELTLTLPSIADAVNNAAGTLHEGEKVLQEANKQYPMIVQKVGELADTIERLQKETNLNELIDLLRNNPNAESNFLANPVKIESNLLFSLPNYGSGMNPFYTVLAIWVGCLLLISLLSVDPAHYEKYASREIYFGRLLTFWTFSFLQTLIVTLGDIFLLKEIYIHSPGWFLLFGLLSSFVFILIVFTLVSIFGNVGKAMAIVLLVLQIAGAGGTYPVQLIPRFFQIINPFLPFTYSIDLMREAVGGIVWDNARTDIIFLLIFAGIVILLGVFLKEPINKITYKLRKKSNESGIFH</sequence>
<evidence type="ECO:0000256" key="1">
    <source>
        <dbReference type="ARBA" id="ARBA00004141"/>
    </source>
</evidence>
<comment type="caution">
    <text evidence="7">The sequence shown here is derived from an EMBL/GenBank/DDBJ whole genome shotgun (WGS) entry which is preliminary data.</text>
</comment>
<reference evidence="7 8" key="1">
    <citation type="submission" date="2019-03" db="EMBL/GenBank/DDBJ databases">
        <authorList>
            <person name="Jensen L."/>
            <person name="Storgaard J."/>
            <person name="Sulaj E."/>
            <person name="Schramm A."/>
            <person name="Marshall I.P.G."/>
        </authorList>
    </citation>
    <scope>NUCLEOTIDE SEQUENCE [LARGE SCALE GENOMIC DNA]</scope>
    <source>
        <strain evidence="7 8">2017H2G3</strain>
    </source>
</reference>
<dbReference type="NCBIfam" id="TIGR03061">
    <property type="entry name" value="pip_yhgE_Nterm"/>
    <property type="match status" value="1"/>
</dbReference>
<dbReference type="InterPro" id="IPR051328">
    <property type="entry name" value="T7SS_ABC-Transporter"/>
</dbReference>
<feature type="transmembrane region" description="Helical" evidence="5">
    <location>
        <begin position="599"/>
        <end position="621"/>
    </location>
</feature>
<dbReference type="PANTHER" id="PTHR43077:SF10">
    <property type="entry name" value="TRANSPORT PERMEASE PROTEIN"/>
    <property type="match status" value="1"/>
</dbReference>
<evidence type="ECO:0000256" key="2">
    <source>
        <dbReference type="ARBA" id="ARBA00022692"/>
    </source>
</evidence>
<dbReference type="Pfam" id="PF12698">
    <property type="entry name" value="ABC2_membrane_3"/>
    <property type="match status" value="1"/>
</dbReference>
<dbReference type="AlphaFoldDB" id="A0A4V2NTU2"/>
<evidence type="ECO:0000313" key="7">
    <source>
        <dbReference type="EMBL" id="TCJ01638.1"/>
    </source>
</evidence>
<dbReference type="PANTHER" id="PTHR43077">
    <property type="entry name" value="TRANSPORT PERMEASE YVFS-RELATED"/>
    <property type="match status" value="1"/>
</dbReference>
<dbReference type="InterPro" id="IPR017500">
    <property type="entry name" value="Phage_infect_YhgE_N"/>
</dbReference>
<dbReference type="GO" id="GO:0016020">
    <property type="term" value="C:membrane"/>
    <property type="evidence" value="ECO:0007669"/>
    <property type="project" value="UniProtKB-SubCell"/>
</dbReference>
<gene>
    <name evidence="7" type="ORF">E0Y62_23140</name>
</gene>
<feature type="transmembrane region" description="Helical" evidence="5">
    <location>
        <begin position="529"/>
        <end position="547"/>
    </location>
</feature>
<dbReference type="InterPro" id="IPR013525">
    <property type="entry name" value="ABC2_TM"/>
</dbReference>